<organism evidence="1 2">
    <name type="scientific">Littorina saxatilis</name>
    <dbReference type="NCBI Taxonomy" id="31220"/>
    <lineage>
        <taxon>Eukaryota</taxon>
        <taxon>Metazoa</taxon>
        <taxon>Spiralia</taxon>
        <taxon>Lophotrochozoa</taxon>
        <taxon>Mollusca</taxon>
        <taxon>Gastropoda</taxon>
        <taxon>Caenogastropoda</taxon>
        <taxon>Littorinimorpha</taxon>
        <taxon>Littorinoidea</taxon>
        <taxon>Littorinidae</taxon>
        <taxon>Littorina</taxon>
    </lineage>
</organism>
<sequence>MECDTVTISACVTDESIVPIEEVRQGLREYGQSIARVNSSLAVLRSQLMEMREQDLHLLRQLIQIGDSIRKLSRSHDRYGRKRKSHRATQELMTSAADLSVTLRRFRGRSGSLFGGENYNTVPLVRRQSEPHVCMLSPPGDVVGDVRSWDSRGSVCSTDWWSEDTLDGSSEDGLDLLDSDDNLDDTTVSSITIAITTDSSNDMASSSPPLTKHLEIPAEAPSDHLHRPKSHSVVASTFLSGRSNLSGGNSDYSDILTKNVSLWKNRLEQARSVRERVSILEEEG</sequence>
<name>A0AAN9BLY3_9CAEN</name>
<reference evidence="1 2" key="1">
    <citation type="submission" date="2024-02" db="EMBL/GenBank/DDBJ databases">
        <title>Chromosome-scale genome assembly of the rough periwinkle Littorina saxatilis.</title>
        <authorList>
            <person name="De Jode A."/>
            <person name="Faria R."/>
            <person name="Formenti G."/>
            <person name="Sims Y."/>
            <person name="Smith T.P."/>
            <person name="Tracey A."/>
            <person name="Wood J.M.D."/>
            <person name="Zagrodzka Z.B."/>
            <person name="Johannesson K."/>
            <person name="Butlin R.K."/>
            <person name="Leder E.H."/>
        </authorList>
    </citation>
    <scope>NUCLEOTIDE SEQUENCE [LARGE SCALE GENOMIC DNA]</scope>
    <source>
        <strain evidence="1">Snail1</strain>
        <tissue evidence="1">Muscle</tissue>
    </source>
</reference>
<gene>
    <name evidence="1" type="ORF">V1264_016399</name>
</gene>
<evidence type="ECO:0000313" key="2">
    <source>
        <dbReference type="Proteomes" id="UP001374579"/>
    </source>
</evidence>
<comment type="caution">
    <text evidence="1">The sequence shown here is derived from an EMBL/GenBank/DDBJ whole genome shotgun (WGS) entry which is preliminary data.</text>
</comment>
<evidence type="ECO:0000313" key="1">
    <source>
        <dbReference type="EMBL" id="KAK7108716.1"/>
    </source>
</evidence>
<dbReference type="Proteomes" id="UP001374579">
    <property type="component" value="Unassembled WGS sequence"/>
</dbReference>
<dbReference type="EMBL" id="JBAMIC010000004">
    <property type="protein sequence ID" value="KAK7108716.1"/>
    <property type="molecule type" value="Genomic_DNA"/>
</dbReference>
<proteinExistence type="predicted"/>
<keyword evidence="2" id="KW-1185">Reference proteome</keyword>
<dbReference type="AlphaFoldDB" id="A0AAN9BLY3"/>
<protein>
    <submittedName>
        <fullName evidence="1">Uncharacterized protein</fullName>
    </submittedName>
</protein>
<accession>A0AAN9BLY3</accession>